<proteinExistence type="predicted"/>
<dbReference type="GO" id="GO:0004521">
    <property type="term" value="F:RNA endonuclease activity"/>
    <property type="evidence" value="ECO:0007669"/>
    <property type="project" value="InterPro"/>
</dbReference>
<reference evidence="2 3" key="1">
    <citation type="journal article" date="2016" name="Nat. Commun.">
        <title>Thousands of microbial genomes shed light on interconnected biogeochemical processes in an aquifer system.</title>
        <authorList>
            <person name="Anantharaman K."/>
            <person name="Brown C.T."/>
            <person name="Hug L.A."/>
            <person name="Sharon I."/>
            <person name="Castelle C.J."/>
            <person name="Probst A.J."/>
            <person name="Thomas B.C."/>
            <person name="Singh A."/>
            <person name="Wilkins M.J."/>
            <person name="Karaoz U."/>
            <person name="Brodie E.L."/>
            <person name="Williams K.H."/>
            <person name="Hubbard S.S."/>
            <person name="Banfield J.F."/>
        </authorList>
    </citation>
    <scope>NUCLEOTIDE SEQUENCE [LARGE SCALE GENOMIC DNA]</scope>
</reference>
<evidence type="ECO:0000259" key="1">
    <source>
        <dbReference type="Pfam" id="PF01850"/>
    </source>
</evidence>
<dbReference type="PANTHER" id="PTHR42188">
    <property type="entry name" value="23S RRNA-SPECIFIC ENDONUCLEASE VAPC20"/>
    <property type="match status" value="1"/>
</dbReference>
<comment type="caution">
    <text evidence="2">The sequence shown here is derived from an EMBL/GenBank/DDBJ whole genome shotgun (WGS) entry which is preliminary data.</text>
</comment>
<dbReference type="InterPro" id="IPR029060">
    <property type="entry name" value="PIN-like_dom_sf"/>
</dbReference>
<protein>
    <recommendedName>
        <fullName evidence="1">PIN domain-containing protein</fullName>
    </recommendedName>
</protein>
<dbReference type="GO" id="GO:0016075">
    <property type="term" value="P:rRNA catabolic process"/>
    <property type="evidence" value="ECO:0007669"/>
    <property type="project" value="TreeGrafter"/>
</dbReference>
<gene>
    <name evidence="2" type="ORF">A3D08_02850</name>
</gene>
<dbReference type="PANTHER" id="PTHR42188:SF1">
    <property type="entry name" value="23S RRNA-SPECIFIC ENDONUCLEASE VAPC20"/>
    <property type="match status" value="1"/>
</dbReference>
<feature type="domain" description="PIN" evidence="1">
    <location>
        <begin position="8"/>
        <end position="133"/>
    </location>
</feature>
<sequence length="142" mass="15533">MNKPPKVIVDADAIIAQANPYDMHHKTAGTISEALIKMNAQVIYPSTAIVESNAFIQRPLNSSASAYGTAVVFTNPEVQVAEVNQQTLKTALKYFSPTTSKKNTLFDCIVAAVADEQKADAIFSFDNFYRKKGFKLASEIVK</sequence>
<evidence type="ECO:0000313" key="2">
    <source>
        <dbReference type="EMBL" id="OGK30177.1"/>
    </source>
</evidence>
<dbReference type="EMBL" id="MFZT01000033">
    <property type="protein sequence ID" value="OGK30177.1"/>
    <property type="molecule type" value="Genomic_DNA"/>
</dbReference>
<name>A0A1F7HG15_9BACT</name>
<dbReference type="InterPro" id="IPR002716">
    <property type="entry name" value="PIN_dom"/>
</dbReference>
<dbReference type="SUPFAM" id="SSF88723">
    <property type="entry name" value="PIN domain-like"/>
    <property type="match status" value="1"/>
</dbReference>
<dbReference type="Proteomes" id="UP000178098">
    <property type="component" value="Unassembled WGS sequence"/>
</dbReference>
<dbReference type="InterPro" id="IPR039018">
    <property type="entry name" value="VapC20-like"/>
</dbReference>
<dbReference type="Gene3D" id="3.40.50.1010">
    <property type="entry name" value="5'-nuclease"/>
    <property type="match status" value="1"/>
</dbReference>
<dbReference type="Pfam" id="PF01850">
    <property type="entry name" value="PIN"/>
    <property type="match status" value="1"/>
</dbReference>
<accession>A0A1F7HG15</accession>
<evidence type="ECO:0000313" key="3">
    <source>
        <dbReference type="Proteomes" id="UP000178098"/>
    </source>
</evidence>
<organism evidence="2 3">
    <name type="scientific">Candidatus Roizmanbacteria bacterium RIFCSPHIGHO2_02_FULL_43_11</name>
    <dbReference type="NCBI Taxonomy" id="1802043"/>
    <lineage>
        <taxon>Bacteria</taxon>
        <taxon>Candidatus Roizmaniibacteriota</taxon>
    </lineage>
</organism>
<dbReference type="AlphaFoldDB" id="A0A1F7HG15"/>